<dbReference type="OrthoDB" id="3847937at2759"/>
<evidence type="ECO:0000313" key="2">
    <source>
        <dbReference type="Proteomes" id="UP000243723"/>
    </source>
</evidence>
<keyword evidence="2" id="KW-1185">Reference proteome</keyword>
<comment type="caution">
    <text evidence="1">The sequence shown here is derived from an EMBL/GenBank/DDBJ whole genome shotgun (WGS) entry which is preliminary data.</text>
</comment>
<gene>
    <name evidence="1" type="ORF">B9Z65_3134</name>
</gene>
<protein>
    <submittedName>
        <fullName evidence="1">Uncharacterized protein</fullName>
    </submittedName>
</protein>
<dbReference type="Proteomes" id="UP000243723">
    <property type="component" value="Unassembled WGS sequence"/>
</dbReference>
<dbReference type="AlphaFoldDB" id="A0A2P7ZUI6"/>
<organism evidence="1 2">
    <name type="scientific">Elsinoe australis</name>
    <dbReference type="NCBI Taxonomy" id="40998"/>
    <lineage>
        <taxon>Eukaryota</taxon>
        <taxon>Fungi</taxon>
        <taxon>Dikarya</taxon>
        <taxon>Ascomycota</taxon>
        <taxon>Pezizomycotina</taxon>
        <taxon>Dothideomycetes</taxon>
        <taxon>Dothideomycetidae</taxon>
        <taxon>Myriangiales</taxon>
        <taxon>Elsinoaceae</taxon>
        <taxon>Elsinoe</taxon>
    </lineage>
</organism>
<reference evidence="1 2" key="1">
    <citation type="submission" date="2017-05" db="EMBL/GenBank/DDBJ databases">
        <title>Draft genome sequence of Elsinoe australis.</title>
        <authorList>
            <person name="Cheng Q."/>
        </authorList>
    </citation>
    <scope>NUCLEOTIDE SEQUENCE [LARGE SCALE GENOMIC DNA]</scope>
    <source>
        <strain evidence="1 2">NL1</strain>
    </source>
</reference>
<name>A0A2P7ZUI6_9PEZI</name>
<evidence type="ECO:0000313" key="1">
    <source>
        <dbReference type="EMBL" id="PSK51867.1"/>
    </source>
</evidence>
<dbReference type="EMBL" id="NHZQ01000121">
    <property type="protein sequence ID" value="PSK51867.1"/>
    <property type="molecule type" value="Genomic_DNA"/>
</dbReference>
<proteinExistence type="predicted"/>
<accession>A0A2P7ZUI6</accession>
<sequence>MAQDVTFSIPHRLLAILIRRKMLSDHTTAASFLSGTEQRIAIKQSALSLPVVCADKIAGRGLDERRAIFASDISAFFQRRVVAFGLPPNVTPYAWRHPFAANASGESKDAREISQQNDVAVKSLILDGALNPAEDSAGDDETIAAMASSSRMFLEFLVNE</sequence>